<comment type="subcellular location">
    <subcellularLocation>
        <location evidence="1">Cell membrane</location>
        <topology evidence="1">Multi-pass membrane protein</topology>
    </subcellularLocation>
</comment>
<name>A0A1G8YEP4_9FIRM</name>
<dbReference type="RefSeq" id="WP_090549827.1">
    <property type="nucleotide sequence ID" value="NZ_FNFP01000001.1"/>
</dbReference>
<evidence type="ECO:0000256" key="3">
    <source>
        <dbReference type="ARBA" id="ARBA00022475"/>
    </source>
</evidence>
<keyword evidence="6 7" id="KW-0472">Membrane</keyword>
<feature type="domain" description="EamA" evidence="8">
    <location>
        <begin position="6"/>
        <end position="136"/>
    </location>
</feature>
<evidence type="ECO:0000256" key="1">
    <source>
        <dbReference type="ARBA" id="ARBA00004651"/>
    </source>
</evidence>
<feature type="transmembrane region" description="Helical" evidence="7">
    <location>
        <begin position="120"/>
        <end position="137"/>
    </location>
</feature>
<feature type="transmembrane region" description="Helical" evidence="7">
    <location>
        <begin position="35"/>
        <end position="53"/>
    </location>
</feature>
<dbReference type="SUPFAM" id="SSF103481">
    <property type="entry name" value="Multidrug resistance efflux transporter EmrE"/>
    <property type="match status" value="2"/>
</dbReference>
<dbReference type="Proteomes" id="UP000198718">
    <property type="component" value="Unassembled WGS sequence"/>
</dbReference>
<accession>A0A1G8YEP4</accession>
<feature type="transmembrane region" description="Helical" evidence="7">
    <location>
        <begin position="263"/>
        <end position="282"/>
    </location>
</feature>
<evidence type="ECO:0000313" key="10">
    <source>
        <dbReference type="Proteomes" id="UP000198718"/>
    </source>
</evidence>
<feature type="domain" description="EamA" evidence="8">
    <location>
        <begin position="145"/>
        <end position="277"/>
    </location>
</feature>
<dbReference type="GO" id="GO:0005886">
    <property type="term" value="C:plasma membrane"/>
    <property type="evidence" value="ECO:0007669"/>
    <property type="project" value="UniProtKB-SubCell"/>
</dbReference>
<dbReference type="InterPro" id="IPR037185">
    <property type="entry name" value="EmrE-like"/>
</dbReference>
<sequence length="298" mass="32239">MSKQLKADLALLGVAMVWGASFVLSKNSLDHLQTFNFLAIRFLISALLSSLLFYKNILNIKKDTLKYGVLIGCILFTAYAFQTLGLNYTTASKSGFITGFSVVIVPILSALLLKKKPERAAIVSVFLALLGLGFLTLDTTLTFNIGDLLTLIGALFFALHIITVGKYTVKVDSIALGIVQIAVVGILSTLFTFTVEIPVLPKGVGAWTSILILAVFATSFAYIVQNAMQKFTSPTHTALIYTGEPVFAALFAYILVGEVLTKGGIFGGILILAGMLIAELDWKSLFNKHQEKKKLQSS</sequence>
<evidence type="ECO:0000256" key="4">
    <source>
        <dbReference type="ARBA" id="ARBA00022692"/>
    </source>
</evidence>
<dbReference type="Pfam" id="PF00892">
    <property type="entry name" value="EamA"/>
    <property type="match status" value="2"/>
</dbReference>
<keyword evidence="10" id="KW-1185">Reference proteome</keyword>
<feature type="transmembrane region" description="Helical" evidence="7">
    <location>
        <begin position="174"/>
        <end position="193"/>
    </location>
</feature>
<comment type="similarity">
    <text evidence="2">Belongs to the EamA transporter family.</text>
</comment>
<dbReference type="AlphaFoldDB" id="A0A1G8YEP4"/>
<dbReference type="PANTHER" id="PTHR42920">
    <property type="entry name" value="OS03G0707200 PROTEIN-RELATED"/>
    <property type="match status" value="1"/>
</dbReference>
<dbReference type="InterPro" id="IPR051258">
    <property type="entry name" value="Diverse_Substrate_Transporter"/>
</dbReference>
<dbReference type="InterPro" id="IPR000620">
    <property type="entry name" value="EamA_dom"/>
</dbReference>
<feature type="transmembrane region" description="Helical" evidence="7">
    <location>
        <begin position="205"/>
        <end position="224"/>
    </location>
</feature>
<proteinExistence type="inferred from homology"/>
<dbReference type="PANTHER" id="PTHR42920:SF5">
    <property type="entry name" value="EAMA DOMAIN-CONTAINING PROTEIN"/>
    <property type="match status" value="1"/>
</dbReference>
<evidence type="ECO:0000256" key="6">
    <source>
        <dbReference type="ARBA" id="ARBA00023136"/>
    </source>
</evidence>
<keyword evidence="3" id="KW-1003">Cell membrane</keyword>
<reference evidence="9 10" key="1">
    <citation type="submission" date="2016-10" db="EMBL/GenBank/DDBJ databases">
        <authorList>
            <person name="de Groot N.N."/>
        </authorList>
    </citation>
    <scope>NUCLEOTIDE SEQUENCE [LARGE SCALE GENOMIC DNA]</scope>
    <source>
        <strain evidence="9 10">DSM 18346</strain>
    </source>
</reference>
<feature type="transmembrane region" description="Helical" evidence="7">
    <location>
        <begin position="65"/>
        <end position="82"/>
    </location>
</feature>
<evidence type="ECO:0000313" key="9">
    <source>
        <dbReference type="EMBL" id="SDK00874.1"/>
    </source>
</evidence>
<feature type="transmembrane region" description="Helical" evidence="7">
    <location>
        <begin position="143"/>
        <end position="162"/>
    </location>
</feature>
<evidence type="ECO:0000256" key="5">
    <source>
        <dbReference type="ARBA" id="ARBA00022989"/>
    </source>
</evidence>
<dbReference type="STRING" id="393762.SAMN05660472_00507"/>
<dbReference type="OrthoDB" id="9804865at2"/>
<evidence type="ECO:0000259" key="8">
    <source>
        <dbReference type="Pfam" id="PF00892"/>
    </source>
</evidence>
<evidence type="ECO:0000256" key="2">
    <source>
        <dbReference type="ARBA" id="ARBA00007362"/>
    </source>
</evidence>
<protein>
    <submittedName>
        <fullName evidence="9">Permease of the drug/metabolite transporter (DMT) superfamily</fullName>
    </submittedName>
</protein>
<feature type="transmembrane region" description="Helical" evidence="7">
    <location>
        <begin position="236"/>
        <end position="257"/>
    </location>
</feature>
<organism evidence="9 10">
    <name type="scientific">Natronincola ferrireducens</name>
    <dbReference type="NCBI Taxonomy" id="393762"/>
    <lineage>
        <taxon>Bacteria</taxon>
        <taxon>Bacillati</taxon>
        <taxon>Bacillota</taxon>
        <taxon>Clostridia</taxon>
        <taxon>Peptostreptococcales</taxon>
        <taxon>Natronincolaceae</taxon>
        <taxon>Natronincola</taxon>
    </lineage>
</organism>
<keyword evidence="4 7" id="KW-0812">Transmembrane</keyword>
<feature type="transmembrane region" description="Helical" evidence="7">
    <location>
        <begin position="94"/>
        <end position="113"/>
    </location>
</feature>
<gene>
    <name evidence="9" type="ORF">SAMN05660472_00507</name>
</gene>
<dbReference type="EMBL" id="FNFP01000001">
    <property type="protein sequence ID" value="SDK00874.1"/>
    <property type="molecule type" value="Genomic_DNA"/>
</dbReference>
<keyword evidence="5 7" id="KW-1133">Transmembrane helix</keyword>
<evidence type="ECO:0000256" key="7">
    <source>
        <dbReference type="SAM" id="Phobius"/>
    </source>
</evidence>